<dbReference type="AlphaFoldDB" id="A0A835S2C1"/>
<evidence type="ECO:0000259" key="1">
    <source>
        <dbReference type="Pfam" id="PF25029"/>
    </source>
</evidence>
<comment type="caution">
    <text evidence="2">The sequence shown here is derived from an EMBL/GenBank/DDBJ whole genome shotgun (WGS) entry which is preliminary data.</text>
</comment>
<dbReference type="InterPro" id="IPR056882">
    <property type="entry name" value="MOM1_dom"/>
</dbReference>
<sequence>MVKGIVKVGCLVKGGGKTLVLAKEDTLLDSDVQNISRSSAHSLLGWGASHLFYKLDQFHSSGRPTCISEPSFDKVHLDDVISDIFSVLPGNDVTTRAVSVLIKAQQVGATYSRNIILIGEKEDVHKDSMLESDGGTPKLEEQRNLLMLLRPELSELCDILALPDPVKDMAQEFLVYIMNNHDVSSKQVTVLQALMISLCWRAASISKHSLQRIGSLALAKRLMKFECSIEEARSVYSRPSNEIEEGLLPIYSEVAIAHSEVSPLSRDPANLITDSIAVAAVDAGQRECRGNSNERHLLLNSVMNEGACHSSLLNAVINEGAASTSSSQRGYKKNHNWLLSKGS</sequence>
<gene>
    <name evidence="2" type="ORF">HPP92_003457</name>
</gene>
<dbReference type="GO" id="GO:0031507">
    <property type="term" value="P:heterochromatin formation"/>
    <property type="evidence" value="ECO:0007669"/>
    <property type="project" value="InterPro"/>
</dbReference>
<dbReference type="OrthoDB" id="786378at2759"/>
<evidence type="ECO:0000313" key="2">
    <source>
        <dbReference type="EMBL" id="KAG0498766.1"/>
    </source>
</evidence>
<protein>
    <recommendedName>
        <fullName evidence="1">MOM1 alpha-helical domain-containing protein</fullName>
    </recommendedName>
</protein>
<accession>A0A835S2C1</accession>
<keyword evidence="3" id="KW-1185">Reference proteome</keyword>
<proteinExistence type="predicted"/>
<dbReference type="PANTHER" id="PTHR35116">
    <property type="entry name" value="HELICASE PROTEIN MOM1"/>
    <property type="match status" value="1"/>
</dbReference>
<evidence type="ECO:0000313" key="3">
    <source>
        <dbReference type="Proteomes" id="UP000636800"/>
    </source>
</evidence>
<dbReference type="Proteomes" id="UP000636800">
    <property type="component" value="Chromosome 1"/>
</dbReference>
<name>A0A835S2C1_VANPL</name>
<organism evidence="2 3">
    <name type="scientific">Vanilla planifolia</name>
    <name type="common">Vanilla</name>
    <dbReference type="NCBI Taxonomy" id="51239"/>
    <lineage>
        <taxon>Eukaryota</taxon>
        <taxon>Viridiplantae</taxon>
        <taxon>Streptophyta</taxon>
        <taxon>Embryophyta</taxon>
        <taxon>Tracheophyta</taxon>
        <taxon>Spermatophyta</taxon>
        <taxon>Magnoliopsida</taxon>
        <taxon>Liliopsida</taxon>
        <taxon>Asparagales</taxon>
        <taxon>Orchidaceae</taxon>
        <taxon>Vanilloideae</taxon>
        <taxon>Vanilleae</taxon>
        <taxon>Vanilla</taxon>
    </lineage>
</organism>
<dbReference type="Pfam" id="PF25029">
    <property type="entry name" value="MOM1"/>
    <property type="match status" value="1"/>
</dbReference>
<feature type="domain" description="MOM1 alpha-helical" evidence="1">
    <location>
        <begin position="140"/>
        <end position="238"/>
    </location>
</feature>
<dbReference type="InterPro" id="IPR039322">
    <property type="entry name" value="MOM1"/>
</dbReference>
<dbReference type="PANTHER" id="PTHR35116:SF2">
    <property type="entry name" value="ATP-DEPENDENT HELICASE FAMILY PROTEIN-RELATED"/>
    <property type="match status" value="1"/>
</dbReference>
<dbReference type="EMBL" id="JADCNL010000001">
    <property type="protein sequence ID" value="KAG0498766.1"/>
    <property type="molecule type" value="Genomic_DNA"/>
</dbReference>
<reference evidence="2 3" key="1">
    <citation type="journal article" date="2020" name="Nat. Food">
        <title>A phased Vanilla planifolia genome enables genetic improvement of flavour and production.</title>
        <authorList>
            <person name="Hasing T."/>
            <person name="Tang H."/>
            <person name="Brym M."/>
            <person name="Khazi F."/>
            <person name="Huang T."/>
            <person name="Chambers A.H."/>
        </authorList>
    </citation>
    <scope>NUCLEOTIDE SEQUENCE [LARGE SCALE GENOMIC DNA]</scope>
    <source>
        <tissue evidence="2">Leaf</tissue>
    </source>
</reference>